<evidence type="ECO:0000256" key="1">
    <source>
        <dbReference type="SAM" id="Coils"/>
    </source>
</evidence>
<feature type="coiled-coil region" evidence="1">
    <location>
        <begin position="202"/>
        <end position="241"/>
    </location>
</feature>
<name>A0A074W976_9PEZI</name>
<dbReference type="HOGENOM" id="CLU_821317_0_0_1"/>
<dbReference type="RefSeq" id="XP_013423718.1">
    <property type="nucleotide sequence ID" value="XM_013568264.1"/>
</dbReference>
<feature type="compositionally biased region" description="Basic and acidic residues" evidence="2">
    <location>
        <begin position="318"/>
        <end position="329"/>
    </location>
</feature>
<evidence type="ECO:0000313" key="3">
    <source>
        <dbReference type="EMBL" id="KEQ69473.1"/>
    </source>
</evidence>
<evidence type="ECO:0000313" key="4">
    <source>
        <dbReference type="Proteomes" id="UP000027730"/>
    </source>
</evidence>
<dbReference type="AlphaFoldDB" id="A0A074W976"/>
<keyword evidence="1" id="KW-0175">Coiled coil</keyword>
<dbReference type="Proteomes" id="UP000027730">
    <property type="component" value="Unassembled WGS sequence"/>
</dbReference>
<sequence length="338" mass="38236">MPPRSSRRSRRQRVEEPQGRDSQLNRIKRVTESLINNEARLKAAISNEDTEDAIVAQSEVVDRDRVRLFATIEELAQRPEQSPPPPQLVFDSNQRALTREILELVEQAQNGGPDSKDRIVTSLRTLSSSIESQDPTPVLDVPVYKAQDYTQMWQRDVLPRGDIVRVEARLPEQPEGFWELPNARSFVLPSERDARKDELATFDQQRDEMARQRAEIARQRVELARQEAELNEREAAVLAREQAAVLAREQAAQAEHGDGSVAGEPGKRPSSMELLRTPKKPRTDAGHLSSSEEQEGVAERPAFTSEDQRVTLLPPLKADIKMEDIEDVKYNPADLEDS</sequence>
<accession>A0A074W976</accession>
<reference evidence="3 4" key="1">
    <citation type="journal article" date="2014" name="BMC Genomics">
        <title>Genome sequencing of four Aureobasidium pullulans varieties: biotechnological potential, stress tolerance, and description of new species.</title>
        <authorList>
            <person name="Gostin Ar C."/>
            <person name="Ohm R.A."/>
            <person name="Kogej T."/>
            <person name="Sonjak S."/>
            <person name="Turk M."/>
            <person name="Zajc J."/>
            <person name="Zalar P."/>
            <person name="Grube M."/>
            <person name="Sun H."/>
            <person name="Han J."/>
            <person name="Sharma A."/>
            <person name="Chiniquy J."/>
            <person name="Ngan C.Y."/>
            <person name="Lipzen A."/>
            <person name="Barry K."/>
            <person name="Grigoriev I.V."/>
            <person name="Gunde-Cimerman N."/>
        </authorList>
    </citation>
    <scope>NUCLEOTIDE SEQUENCE [LARGE SCALE GENOMIC DNA]</scope>
    <source>
        <strain evidence="3 4">CBS 147.97</strain>
    </source>
</reference>
<keyword evidence="4" id="KW-1185">Reference proteome</keyword>
<dbReference type="GeneID" id="25414172"/>
<organism evidence="3 4">
    <name type="scientific">Aureobasidium namibiae CBS 147.97</name>
    <dbReference type="NCBI Taxonomy" id="1043004"/>
    <lineage>
        <taxon>Eukaryota</taxon>
        <taxon>Fungi</taxon>
        <taxon>Dikarya</taxon>
        <taxon>Ascomycota</taxon>
        <taxon>Pezizomycotina</taxon>
        <taxon>Dothideomycetes</taxon>
        <taxon>Dothideomycetidae</taxon>
        <taxon>Dothideales</taxon>
        <taxon>Saccotheciaceae</taxon>
        <taxon>Aureobasidium</taxon>
    </lineage>
</organism>
<evidence type="ECO:0000256" key="2">
    <source>
        <dbReference type="SAM" id="MobiDB-lite"/>
    </source>
</evidence>
<protein>
    <submittedName>
        <fullName evidence="3">Uncharacterized protein</fullName>
    </submittedName>
</protein>
<dbReference type="EMBL" id="KL584721">
    <property type="protein sequence ID" value="KEQ69473.1"/>
    <property type="molecule type" value="Genomic_DNA"/>
</dbReference>
<gene>
    <name evidence="3" type="ORF">M436DRAFT_67139</name>
</gene>
<feature type="region of interest" description="Disordered" evidence="2">
    <location>
        <begin position="1"/>
        <end position="27"/>
    </location>
</feature>
<feature type="compositionally biased region" description="Basic residues" evidence="2">
    <location>
        <begin position="1"/>
        <end position="11"/>
    </location>
</feature>
<feature type="region of interest" description="Disordered" evidence="2">
    <location>
        <begin position="246"/>
        <end position="338"/>
    </location>
</feature>
<proteinExistence type="predicted"/>